<sequence>MISKVIANWSYNHDLSIVEIRIVFGNKMNNLDASLEYSINKRKPTSALGLVLTGQLAEISTLCKARRNTCREIITGKRPLMSKLSF</sequence>
<evidence type="ECO:0000313" key="1">
    <source>
        <dbReference type="EMBL" id="CAH2234972.1"/>
    </source>
</evidence>
<organism evidence="1 2">
    <name type="scientific">Pararge aegeria aegeria</name>
    <dbReference type="NCBI Taxonomy" id="348720"/>
    <lineage>
        <taxon>Eukaryota</taxon>
        <taxon>Metazoa</taxon>
        <taxon>Ecdysozoa</taxon>
        <taxon>Arthropoda</taxon>
        <taxon>Hexapoda</taxon>
        <taxon>Insecta</taxon>
        <taxon>Pterygota</taxon>
        <taxon>Neoptera</taxon>
        <taxon>Endopterygota</taxon>
        <taxon>Lepidoptera</taxon>
        <taxon>Glossata</taxon>
        <taxon>Ditrysia</taxon>
        <taxon>Papilionoidea</taxon>
        <taxon>Nymphalidae</taxon>
        <taxon>Satyrinae</taxon>
        <taxon>Satyrini</taxon>
        <taxon>Parargina</taxon>
        <taxon>Pararge</taxon>
    </lineage>
</organism>
<proteinExistence type="predicted"/>
<comment type="caution">
    <text evidence="1">The sequence shown here is derived from an EMBL/GenBank/DDBJ whole genome shotgun (WGS) entry which is preliminary data.</text>
</comment>
<dbReference type="Proteomes" id="UP000838756">
    <property type="component" value="Unassembled WGS sequence"/>
</dbReference>
<name>A0A8S4RCG6_9NEOP</name>
<keyword evidence="2" id="KW-1185">Reference proteome</keyword>
<dbReference type="AlphaFoldDB" id="A0A8S4RCG6"/>
<gene>
    <name evidence="1" type="primary">jg10435</name>
    <name evidence="1" type="ORF">PAEG_LOCUS12670</name>
</gene>
<accession>A0A8S4RCG6</accession>
<reference evidence="1" key="1">
    <citation type="submission" date="2022-03" db="EMBL/GenBank/DDBJ databases">
        <authorList>
            <person name="Lindestad O."/>
        </authorList>
    </citation>
    <scope>NUCLEOTIDE SEQUENCE</scope>
</reference>
<evidence type="ECO:0000313" key="2">
    <source>
        <dbReference type="Proteomes" id="UP000838756"/>
    </source>
</evidence>
<protein>
    <submittedName>
        <fullName evidence="1">Jg10435 protein</fullName>
    </submittedName>
</protein>
<dbReference type="EMBL" id="CAKXAJ010025105">
    <property type="protein sequence ID" value="CAH2234972.1"/>
    <property type="molecule type" value="Genomic_DNA"/>
</dbReference>